<evidence type="ECO:0000313" key="4">
    <source>
        <dbReference type="Proteomes" id="UP000285301"/>
    </source>
</evidence>
<protein>
    <submittedName>
        <fullName evidence="3">Uncharacterized protein</fullName>
    </submittedName>
</protein>
<name>A0A443QYM5_9ACAR</name>
<dbReference type="Proteomes" id="UP000285301">
    <property type="component" value="Unassembled WGS sequence"/>
</dbReference>
<proteinExistence type="predicted"/>
<evidence type="ECO:0000313" key="2">
    <source>
        <dbReference type="EMBL" id="RWS02013.1"/>
    </source>
</evidence>
<feature type="signal peptide" evidence="1">
    <location>
        <begin position="1"/>
        <end position="18"/>
    </location>
</feature>
<feature type="chain" id="PRO_5036112714" evidence="1">
    <location>
        <begin position="19"/>
        <end position="153"/>
    </location>
</feature>
<organism evidence="3 4">
    <name type="scientific">Dinothrombium tinctorium</name>
    <dbReference type="NCBI Taxonomy" id="1965070"/>
    <lineage>
        <taxon>Eukaryota</taxon>
        <taxon>Metazoa</taxon>
        <taxon>Ecdysozoa</taxon>
        <taxon>Arthropoda</taxon>
        <taxon>Chelicerata</taxon>
        <taxon>Arachnida</taxon>
        <taxon>Acari</taxon>
        <taxon>Acariformes</taxon>
        <taxon>Trombidiformes</taxon>
        <taxon>Prostigmata</taxon>
        <taxon>Anystina</taxon>
        <taxon>Parasitengona</taxon>
        <taxon>Trombidioidea</taxon>
        <taxon>Trombidiidae</taxon>
        <taxon>Dinothrombium</taxon>
    </lineage>
</organism>
<accession>A0A443QYM5</accession>
<keyword evidence="4" id="KW-1185">Reference proteome</keyword>
<dbReference type="GO" id="GO:0005549">
    <property type="term" value="F:odorant binding"/>
    <property type="evidence" value="ECO:0007669"/>
    <property type="project" value="InterPro"/>
</dbReference>
<dbReference type="OrthoDB" id="6507909at2759"/>
<dbReference type="AlphaFoldDB" id="A0A443QYM5"/>
<dbReference type="EMBL" id="NCKU01003132">
    <property type="protein sequence ID" value="RWS08114.1"/>
    <property type="molecule type" value="Genomic_DNA"/>
</dbReference>
<dbReference type="EMBL" id="NCKU01008289">
    <property type="protein sequence ID" value="RWS02013.1"/>
    <property type="molecule type" value="Genomic_DNA"/>
</dbReference>
<keyword evidence="1" id="KW-0732">Signal</keyword>
<reference evidence="3 4" key="1">
    <citation type="journal article" date="2018" name="Gigascience">
        <title>Genomes of trombidid mites reveal novel predicted allergens and laterally-transferred genes associated with secondary metabolism.</title>
        <authorList>
            <person name="Dong X."/>
            <person name="Chaisiri K."/>
            <person name="Xia D."/>
            <person name="Armstrong S.D."/>
            <person name="Fang Y."/>
            <person name="Donnelly M.J."/>
            <person name="Kadowaki T."/>
            <person name="McGarry J.W."/>
            <person name="Darby A.C."/>
            <person name="Makepeace B.L."/>
        </authorList>
    </citation>
    <scope>NUCLEOTIDE SEQUENCE [LARGE SCALE GENOMIC DNA]</scope>
    <source>
        <strain evidence="3">UoL-WK</strain>
    </source>
</reference>
<comment type="caution">
    <text evidence="3">The sequence shown here is derived from an EMBL/GenBank/DDBJ whole genome shotgun (WGS) entry which is preliminary data.</text>
</comment>
<evidence type="ECO:0000256" key="1">
    <source>
        <dbReference type="SAM" id="SignalP"/>
    </source>
</evidence>
<dbReference type="InterPro" id="IPR036728">
    <property type="entry name" value="PBP_GOBP_sf"/>
</dbReference>
<dbReference type="SUPFAM" id="SSF47565">
    <property type="entry name" value="Insect pheromone/odorant-binding proteins"/>
    <property type="match status" value="1"/>
</dbReference>
<sequence length="153" mass="18052">MWKTVAIVIFFCVLFVDCQQPQEPKINWGKCSKIEPTEQDKQEKAKVIQGCLKQVPLPKNVTRESVAQHQREVAVCALNAENWFNEEGKYRYEKAERQIKSKKLEKEIETKILFHHNKCKREAQEKTEIIEEVQLYQACMDYYIAQICEITVN</sequence>
<gene>
    <name evidence="3" type="ORF">B4U79_03099</name>
    <name evidence="2" type="ORF">B4U79_11820</name>
</gene>
<reference evidence="3" key="2">
    <citation type="submission" date="2018-11" db="EMBL/GenBank/DDBJ databases">
        <title>Trombidioid mite genomics.</title>
        <authorList>
            <person name="Dong X."/>
        </authorList>
    </citation>
    <scope>NUCLEOTIDE SEQUENCE</scope>
    <source>
        <strain evidence="3">UoL-WK</strain>
    </source>
</reference>
<evidence type="ECO:0000313" key="3">
    <source>
        <dbReference type="EMBL" id="RWS08114.1"/>
    </source>
</evidence>